<keyword evidence="1" id="KW-0812">Transmembrane</keyword>
<evidence type="ECO:0000313" key="3">
    <source>
        <dbReference type="Proteomes" id="UP000199371"/>
    </source>
</evidence>
<sequence length="94" mass="10722">MSNKFNAAFAHVVSLAPLVSYIVLLSYLMHTATTEQLAFNYLIYLSVGICLLGFGYLAYWHFHPAKKPHSATSALLYPIFYGTFYMFSELTKKR</sequence>
<dbReference type="Proteomes" id="UP000199371">
    <property type="component" value="Unassembled WGS sequence"/>
</dbReference>
<keyword evidence="3" id="KW-1185">Reference proteome</keyword>
<feature type="transmembrane region" description="Helical" evidence="1">
    <location>
        <begin position="41"/>
        <end position="62"/>
    </location>
</feature>
<dbReference type="AlphaFoldDB" id="A0A1H6NID3"/>
<accession>A0A1H6NID3</accession>
<keyword evidence="1" id="KW-0472">Membrane</keyword>
<protein>
    <submittedName>
        <fullName evidence="2">Uncharacterized protein</fullName>
    </submittedName>
</protein>
<proteinExistence type="predicted"/>
<feature type="transmembrane region" description="Helical" evidence="1">
    <location>
        <begin position="68"/>
        <end position="87"/>
    </location>
</feature>
<evidence type="ECO:0000313" key="2">
    <source>
        <dbReference type="EMBL" id="SEI13079.1"/>
    </source>
</evidence>
<dbReference type="EMBL" id="FNXF01000027">
    <property type="protein sequence ID" value="SEI13079.1"/>
    <property type="molecule type" value="Genomic_DNA"/>
</dbReference>
<feature type="transmembrane region" description="Helical" evidence="1">
    <location>
        <begin position="6"/>
        <end position="29"/>
    </location>
</feature>
<evidence type="ECO:0000256" key="1">
    <source>
        <dbReference type="SAM" id="Phobius"/>
    </source>
</evidence>
<reference evidence="3" key="1">
    <citation type="submission" date="2016-10" db="EMBL/GenBank/DDBJ databases">
        <authorList>
            <person name="Varghese N."/>
            <person name="Submissions S."/>
        </authorList>
    </citation>
    <scope>NUCLEOTIDE SEQUENCE [LARGE SCALE GENOMIC DNA]</scope>
    <source>
        <strain evidence="3">DSM 17616</strain>
    </source>
</reference>
<name>A0A1H6NID3_9GAMM</name>
<dbReference type="OrthoDB" id="9949995at2"/>
<dbReference type="RefSeq" id="WP_092797000.1">
    <property type="nucleotide sequence ID" value="NZ_FNXF01000027.1"/>
</dbReference>
<gene>
    <name evidence="2" type="ORF">SAMN05660691_04036</name>
</gene>
<keyword evidence="1" id="KW-1133">Transmembrane helix</keyword>
<organism evidence="2 3">
    <name type="scientific">Rheinheimera pacifica</name>
    <dbReference type="NCBI Taxonomy" id="173990"/>
    <lineage>
        <taxon>Bacteria</taxon>
        <taxon>Pseudomonadati</taxon>
        <taxon>Pseudomonadota</taxon>
        <taxon>Gammaproteobacteria</taxon>
        <taxon>Chromatiales</taxon>
        <taxon>Chromatiaceae</taxon>
        <taxon>Rheinheimera</taxon>
    </lineage>
</organism>